<evidence type="ECO:0000256" key="2">
    <source>
        <dbReference type="SAM" id="MobiDB-lite"/>
    </source>
</evidence>
<keyword evidence="5" id="KW-1185">Reference proteome</keyword>
<name>A3GHF4_PICST</name>
<dbReference type="InterPro" id="IPR004088">
    <property type="entry name" value="KH_dom_type_1"/>
</dbReference>
<dbReference type="Pfam" id="PF24563">
    <property type="entry name" value="KH_Mug60-KHD4"/>
    <property type="match status" value="1"/>
</dbReference>
<dbReference type="EMBL" id="AAVQ01000002">
    <property type="protein sequence ID" value="EAZ63046.2"/>
    <property type="molecule type" value="Genomic_DNA"/>
</dbReference>
<dbReference type="HOGENOM" id="CLU_012167_0_0_1"/>
<dbReference type="SMART" id="SM00322">
    <property type="entry name" value="KH"/>
    <property type="match status" value="2"/>
</dbReference>
<dbReference type="Gene3D" id="3.30.1370.10">
    <property type="entry name" value="K Homology domain, type 1"/>
    <property type="match status" value="1"/>
</dbReference>
<evidence type="ECO:0000313" key="5">
    <source>
        <dbReference type="Proteomes" id="UP000002258"/>
    </source>
</evidence>
<evidence type="ECO:0000256" key="1">
    <source>
        <dbReference type="PROSITE-ProRule" id="PRU00117"/>
    </source>
</evidence>
<dbReference type="FunCoup" id="A3GHF4">
    <property type="interactions" value="17"/>
</dbReference>
<dbReference type="KEGG" id="pic:PICST_53894"/>
<dbReference type="Proteomes" id="UP000002258">
    <property type="component" value="Chromosome 1"/>
</dbReference>
<feature type="region of interest" description="Disordered" evidence="2">
    <location>
        <begin position="781"/>
        <end position="804"/>
    </location>
</feature>
<reference evidence="4 5" key="1">
    <citation type="journal article" date="2007" name="Nat. Biotechnol.">
        <title>Genome sequence of the lignocellulose-bioconverting and xylose-fermenting yeast Pichia stipitis.</title>
        <authorList>
            <person name="Jeffries T.W."/>
            <person name="Grigoriev I.V."/>
            <person name="Grimwood J."/>
            <person name="Laplaza J.M."/>
            <person name="Aerts A."/>
            <person name="Salamov A."/>
            <person name="Schmutz J."/>
            <person name="Lindquist E."/>
            <person name="Dehal P."/>
            <person name="Shapiro H."/>
            <person name="Jin Y.S."/>
            <person name="Passoth V."/>
            <person name="Richardson P.M."/>
        </authorList>
    </citation>
    <scope>NUCLEOTIDE SEQUENCE [LARGE SCALE GENOMIC DNA]</scope>
    <source>
        <strain evidence="5">ATCC 58785 / CBS 6054 / NBRC 10063 / NRRL Y-11545</strain>
    </source>
</reference>
<dbReference type="OMA" id="LIKCPRK"/>
<protein>
    <recommendedName>
        <fullName evidence="3">K Homology domain-containing protein</fullName>
    </recommendedName>
</protein>
<dbReference type="SUPFAM" id="SSF54791">
    <property type="entry name" value="Eukaryotic type KH-domain (KH-domain type I)"/>
    <property type="match status" value="1"/>
</dbReference>
<dbReference type="eggNOG" id="KOG2208">
    <property type="taxonomic scope" value="Eukaryota"/>
</dbReference>
<dbReference type="InterPro" id="IPR004087">
    <property type="entry name" value="KH_dom"/>
</dbReference>
<dbReference type="InterPro" id="IPR056553">
    <property type="entry name" value="KH_Mug60-KHD4"/>
</dbReference>
<dbReference type="RefSeq" id="XP_001387069.2">
    <property type="nucleotide sequence ID" value="XM_001387032.1"/>
</dbReference>
<evidence type="ECO:0000259" key="3">
    <source>
        <dbReference type="SMART" id="SM00322"/>
    </source>
</evidence>
<comment type="caution">
    <text evidence="4">The sequence shown here is derived from an EMBL/GenBank/DDBJ whole genome shotgun (WGS) entry which is preliminary data.</text>
</comment>
<dbReference type="GO" id="GO:0003723">
    <property type="term" value="F:RNA binding"/>
    <property type="evidence" value="ECO:0007669"/>
    <property type="project" value="UniProtKB-UniRule"/>
</dbReference>
<dbReference type="InterPro" id="IPR036612">
    <property type="entry name" value="KH_dom_type_1_sf"/>
</dbReference>
<dbReference type="OrthoDB" id="271862at2759"/>
<dbReference type="Pfam" id="PF00013">
    <property type="entry name" value="KH_1"/>
    <property type="match status" value="1"/>
</dbReference>
<gene>
    <name evidence="4" type="ORF">PICST_53894</name>
</gene>
<proteinExistence type="predicted"/>
<dbReference type="GeneID" id="4851703"/>
<dbReference type="AlphaFoldDB" id="A3GHF4"/>
<sequence length="804" mass="91998">MNVSVLNLEYFFAVNPNVSTYFESNNGLWRDYISESGASYRMVDNLIPLHDIVNSINLHQIQMKSTSNYITIMEPKIKNQLITVSIHGNQDFIRNSKSEVLSRYSQVNTKTIQISQREFLAINEKFTSQLFKLCSQYHTEIVINNSKMTQEDGIGALSGYYIHVLGSQDNITITESSLRILIDNILNNYFLDSIDIQLSMIPLIGGIQLFNFNQVAKQSNSNIYIPDLLPSLFNSKIFSNTSNVKLWITAKTIPEILLTKNIIDKISEERFRNDIIVKEIELTKVKIDLMTLYNQSEILNIMFKHGIFIQMPSLGEKNNCKILIQGCSLEAVNEAVLEVNLLSTSYYCVQLNCVANQLNEYNLIQLMQDRKTCVITSNRFGIDINGNSGEIKQLLNDMAATPCIDFNTLKLRLELHNNQRDFISGKKNGKLIKIMNQLNQLPMIKFSPFNEYNFYIDFEIYEGTNMSVLLKGLDLIEMELPSELKFNIPEVFHKSIIGNGGSIIQSIMKKYNVFIKFSSTVSGTTSKNIYSFKRYDNVLIKCPRKNSKNIQLVKNEIDQLVYQCCLNNNPPKSFPNATTTVYHTVKFQLLKSHYLLLINNNKLQIINELENENNTYINFPTSIEEFKGNDVIVEIKGSEARTKHCFKQIEAMLPKNYEFKVTMSVGKFEETFSGVNKQDFYNNVIVPFKILLGVEISVNSTPIARSSSNENTASSTEDYHQIILSYYNEESLKPAIDSLTLYLRQHGFLILDKKALEFNPLVETVKPNVMALRSLSNQAVDNQGNKPAYKKHKSPVKQPKVHYN</sequence>
<accession>A3GHF4</accession>
<feature type="domain" description="K Homology" evidence="3">
    <location>
        <begin position="577"/>
        <end position="654"/>
    </location>
</feature>
<evidence type="ECO:0000313" key="4">
    <source>
        <dbReference type="EMBL" id="EAZ63046.2"/>
    </source>
</evidence>
<feature type="domain" description="K Homology" evidence="3">
    <location>
        <begin position="480"/>
        <end position="562"/>
    </location>
</feature>
<feature type="non-terminal residue" evidence="4">
    <location>
        <position position="804"/>
    </location>
</feature>
<dbReference type="PROSITE" id="PS50084">
    <property type="entry name" value="KH_TYPE_1"/>
    <property type="match status" value="1"/>
</dbReference>
<dbReference type="InParanoid" id="A3GHF4"/>
<dbReference type="STRING" id="322104.A3GHF4"/>
<feature type="compositionally biased region" description="Basic residues" evidence="2">
    <location>
        <begin position="788"/>
        <end position="804"/>
    </location>
</feature>
<organism evidence="4 5">
    <name type="scientific">Scheffersomyces stipitis (strain ATCC 58785 / CBS 6054 / NBRC 10063 / NRRL Y-11545)</name>
    <name type="common">Yeast</name>
    <name type="synonym">Pichia stipitis</name>
    <dbReference type="NCBI Taxonomy" id="322104"/>
    <lineage>
        <taxon>Eukaryota</taxon>
        <taxon>Fungi</taxon>
        <taxon>Dikarya</taxon>
        <taxon>Ascomycota</taxon>
        <taxon>Saccharomycotina</taxon>
        <taxon>Pichiomycetes</taxon>
        <taxon>Debaryomycetaceae</taxon>
        <taxon>Scheffersomyces</taxon>
    </lineage>
</organism>
<keyword evidence="1" id="KW-0694">RNA-binding</keyword>